<accession>A0ABZ3FR41</accession>
<gene>
    <name evidence="3" type="ORF">AADG42_08055</name>
</gene>
<dbReference type="Proteomes" id="UP001442841">
    <property type="component" value="Chromosome"/>
</dbReference>
<evidence type="ECO:0000259" key="2">
    <source>
        <dbReference type="Pfam" id="PF00350"/>
    </source>
</evidence>
<evidence type="ECO:0000256" key="1">
    <source>
        <dbReference type="SAM" id="Coils"/>
    </source>
</evidence>
<dbReference type="RefSeq" id="WP_425308698.1">
    <property type="nucleotide sequence ID" value="NZ_CP154795.1"/>
</dbReference>
<sequence>MPATPQAKKTRISTDTLIERAEAMVAGTGRTDLTDLLALTRARWTEPTTRVMVIGEFKQGKSALVNALLNAPVCRVGDDVTTAVPTVVSHAEQAYATVVDAADLPDSPAIEDLQRHDLPLDRLATFATDDHERAGRRVQHVEVGLPRDVLKNGLVLVDTPGVGGLRTSQGAVTVAALPSADAVLFVSDATAEYSATELDFLARVLRACPNVTCLSTKTDLQPEWRRIVDLNRGHLERAGVDAPIIAVSSLVRDLAIRTRDQSLNEESGFAELVQHLDTDILGKSRVLAHRSVCRDVLTACENLTMMLGPELAALEDPTRLPDMIVELERATAEADELRQRSARWQVTLSDGVADLNSDLDHDLRERVRALIRDAETSIDSGDPGQVWDEFSTWLEERSSDLLSDTFTWAQENTAWLCERVGDHFTAEMASSVPRFAVGETSGLLELAPDLGDVDRGRLHLGQKLFIGMRGSYGGVLMFGLLTSIAGLALINPLSIGAGLVLGAKAYHDEKGLRLARRRNDAKIAVRRYLDDVQFQVSKTLRDRLRQVQRGLRDYYTLRAEELQRSLNESLTAARAAAQSSQSEREERITVLRAKLAEAERLGTGVARSLGVAEPREVA</sequence>
<dbReference type="InterPro" id="IPR051943">
    <property type="entry name" value="TRAFAC_Dynamin-like_GTPase"/>
</dbReference>
<evidence type="ECO:0000313" key="3">
    <source>
        <dbReference type="EMBL" id="XAN07248.1"/>
    </source>
</evidence>
<feature type="domain" description="Dynamin N-terminal" evidence="2">
    <location>
        <begin position="51"/>
        <end position="206"/>
    </location>
</feature>
<dbReference type="PANTHER" id="PTHR43681">
    <property type="entry name" value="TRANSMEMBRANE GTPASE FZO"/>
    <property type="match status" value="1"/>
</dbReference>
<dbReference type="Gene3D" id="3.40.50.300">
    <property type="entry name" value="P-loop containing nucleotide triphosphate hydrolases"/>
    <property type="match status" value="1"/>
</dbReference>
<name>A0ABZ3FR41_9ACTN</name>
<protein>
    <submittedName>
        <fullName evidence="3">Dynamin family protein</fullName>
    </submittedName>
</protein>
<keyword evidence="4" id="KW-1185">Reference proteome</keyword>
<proteinExistence type="predicted"/>
<reference evidence="3 4" key="1">
    <citation type="submission" date="2024-04" db="EMBL/GenBank/DDBJ databases">
        <title>Isolation of an actinomycete strain from pig manure.</title>
        <authorList>
            <person name="Gong T."/>
            <person name="Yu Z."/>
            <person name="An M."/>
            <person name="Wei C."/>
            <person name="Yang W."/>
            <person name="Liu L."/>
        </authorList>
    </citation>
    <scope>NUCLEOTIDE SEQUENCE [LARGE SCALE GENOMIC DNA]</scope>
    <source>
        <strain evidence="3 4">ZF39</strain>
    </source>
</reference>
<dbReference type="Pfam" id="PF00350">
    <property type="entry name" value="Dynamin_N"/>
    <property type="match status" value="1"/>
</dbReference>
<dbReference type="EMBL" id="CP154795">
    <property type="protein sequence ID" value="XAN07248.1"/>
    <property type="molecule type" value="Genomic_DNA"/>
</dbReference>
<dbReference type="SUPFAM" id="SSF52540">
    <property type="entry name" value="P-loop containing nucleoside triphosphate hydrolases"/>
    <property type="match status" value="1"/>
</dbReference>
<keyword evidence="1" id="KW-0175">Coiled coil</keyword>
<evidence type="ECO:0000313" key="4">
    <source>
        <dbReference type="Proteomes" id="UP001442841"/>
    </source>
</evidence>
<dbReference type="InterPro" id="IPR027417">
    <property type="entry name" value="P-loop_NTPase"/>
</dbReference>
<organism evidence="3 4">
    <name type="scientific">Ammonicoccus fulvus</name>
    <dbReference type="NCBI Taxonomy" id="3138240"/>
    <lineage>
        <taxon>Bacteria</taxon>
        <taxon>Bacillati</taxon>
        <taxon>Actinomycetota</taxon>
        <taxon>Actinomycetes</taxon>
        <taxon>Propionibacteriales</taxon>
        <taxon>Propionibacteriaceae</taxon>
        <taxon>Ammonicoccus</taxon>
    </lineage>
</organism>
<dbReference type="PANTHER" id="PTHR43681:SF1">
    <property type="entry name" value="SARCALUMENIN"/>
    <property type="match status" value="1"/>
</dbReference>
<dbReference type="InterPro" id="IPR045063">
    <property type="entry name" value="Dynamin_N"/>
</dbReference>
<feature type="coiled-coil region" evidence="1">
    <location>
        <begin position="320"/>
        <end position="347"/>
    </location>
</feature>